<dbReference type="EMBL" id="KX284712">
    <property type="protein sequence ID" value="AOM64988.1"/>
    <property type="molecule type" value="Genomic_DNA"/>
</dbReference>
<keyword evidence="2" id="KW-0150">Chloroplast</keyword>
<dbReference type="PANTHER" id="PTHR42960">
    <property type="entry name" value="YCF46 PROTEIN"/>
    <property type="match status" value="1"/>
</dbReference>
<dbReference type="SUPFAM" id="SSF52540">
    <property type="entry name" value="P-loop containing nucleoside triphosphate hydrolases"/>
    <property type="match status" value="1"/>
</dbReference>
<evidence type="ECO:0000313" key="9">
    <source>
        <dbReference type="EMBL" id="AOM64988.1"/>
    </source>
</evidence>
<dbReference type="InterPro" id="IPR003593">
    <property type="entry name" value="AAA+_ATPase"/>
</dbReference>
<dbReference type="RefSeq" id="YP_009296053.1">
    <property type="nucleotide sequence ID" value="NC_031169.1"/>
</dbReference>
<dbReference type="GO" id="GO:0005524">
    <property type="term" value="F:ATP binding"/>
    <property type="evidence" value="ECO:0007669"/>
    <property type="project" value="UniProtKB-KW"/>
</dbReference>
<dbReference type="Pfam" id="PF00004">
    <property type="entry name" value="AAA"/>
    <property type="match status" value="1"/>
</dbReference>
<organism evidence="9">
    <name type="scientific">Schizymenia dubyi</name>
    <dbReference type="NCBI Taxonomy" id="38368"/>
    <lineage>
        <taxon>Eukaryota</taxon>
        <taxon>Rhodophyta</taxon>
        <taxon>Florideophyceae</taxon>
        <taxon>Rhodymeniophycidae</taxon>
        <taxon>Nemastomatales</taxon>
        <taxon>Schizymeniaceae</taxon>
        <taxon>Schizymenia</taxon>
    </lineage>
</organism>
<keyword evidence="3 9" id="KW-0934">Plastid</keyword>
<gene>
    <name evidence="9" type="primary">ycf46</name>
    <name evidence="9" type="ORF">Schiz_105</name>
</gene>
<dbReference type="GO" id="GO:0016887">
    <property type="term" value="F:ATP hydrolysis activity"/>
    <property type="evidence" value="ECO:0007669"/>
    <property type="project" value="InterPro"/>
</dbReference>
<reference evidence="9" key="1">
    <citation type="journal article" date="2016" name="BMC Biol.">
        <title>Parallel evolution of highly conserved plastid genome architecture in red seaweeds and seed plants.</title>
        <authorList>
            <person name="Lee J."/>
            <person name="Cho C.H."/>
            <person name="Park S.I."/>
            <person name="Choi J.W."/>
            <person name="Song H.S."/>
            <person name="West J.A."/>
            <person name="Bhattacharya D."/>
            <person name="Yoon H.S."/>
        </authorList>
    </citation>
    <scope>NUCLEOTIDE SEQUENCE</scope>
</reference>
<dbReference type="AlphaFoldDB" id="A0A1C9C9E2"/>
<evidence type="ECO:0000256" key="6">
    <source>
        <dbReference type="ARBA" id="ARBA00038088"/>
    </source>
</evidence>
<accession>A0A1C9C9E2</accession>
<dbReference type="SMART" id="SM00382">
    <property type="entry name" value="AAA"/>
    <property type="match status" value="1"/>
</dbReference>
<comment type="similarity">
    <text evidence="6">Belongs to the AAA ATPase family. Highly divergent.</text>
</comment>
<dbReference type="InterPro" id="IPR041569">
    <property type="entry name" value="AAA_lid_3"/>
</dbReference>
<evidence type="ECO:0000256" key="3">
    <source>
        <dbReference type="ARBA" id="ARBA00022640"/>
    </source>
</evidence>
<dbReference type="PANTHER" id="PTHR42960:SF1">
    <property type="entry name" value="YCF46 PROTEIN"/>
    <property type="match status" value="1"/>
</dbReference>
<dbReference type="InterPro" id="IPR003959">
    <property type="entry name" value="ATPase_AAA_core"/>
</dbReference>
<feature type="domain" description="AAA+ ATPase" evidence="8">
    <location>
        <begin position="256"/>
        <end position="391"/>
    </location>
</feature>
<dbReference type="Gene3D" id="1.10.8.60">
    <property type="match status" value="1"/>
</dbReference>
<name>A0A1C9C9E2_9FLOR</name>
<dbReference type="GeneID" id="29072323"/>
<protein>
    <recommendedName>
        <fullName evidence="7">Uncharacterized AAA domain-containing protein ycf46</fullName>
    </recommendedName>
</protein>
<dbReference type="InterPro" id="IPR052381">
    <property type="entry name" value="AAA_domain_protein"/>
</dbReference>
<geneLocation type="plastid" evidence="9"/>
<dbReference type="GO" id="GO:0009507">
    <property type="term" value="C:chloroplast"/>
    <property type="evidence" value="ECO:0007669"/>
    <property type="project" value="UniProtKB-SubCell"/>
</dbReference>
<dbReference type="Pfam" id="PF17862">
    <property type="entry name" value="AAA_lid_3"/>
    <property type="match status" value="1"/>
</dbReference>
<dbReference type="InterPro" id="IPR027417">
    <property type="entry name" value="P-loop_NTPase"/>
</dbReference>
<evidence type="ECO:0000259" key="8">
    <source>
        <dbReference type="SMART" id="SM00382"/>
    </source>
</evidence>
<evidence type="ECO:0000256" key="2">
    <source>
        <dbReference type="ARBA" id="ARBA00022528"/>
    </source>
</evidence>
<comment type="subcellular location">
    <subcellularLocation>
        <location evidence="1">Plastid</location>
        <location evidence="1">Chloroplast</location>
    </subcellularLocation>
</comment>
<keyword evidence="4" id="KW-0547">Nucleotide-binding</keyword>
<dbReference type="Gene3D" id="3.40.50.300">
    <property type="entry name" value="P-loop containing nucleotide triphosphate hydrolases"/>
    <property type="match status" value="1"/>
</dbReference>
<evidence type="ECO:0000256" key="5">
    <source>
        <dbReference type="ARBA" id="ARBA00022840"/>
    </source>
</evidence>
<sequence>MYFEEELRLLLLSRHTLMYVVTDEENRLEFTIRQIAGIKLGMSLYTWDFIDGYSLNPNCIYEAKRNPLAALEFIDTTESTKPQVFLLKDFHVFMQDVSITRKLKNINQNLKRTGLYIIISASDIQIPVLLQKAFTVLNFPLPNIREINLELNRLFSVMSIDLKVDREDLVLAFRGFSIERIRKSISKLISSQKPIRQIYQNILEEKKQLIQQTDLLDFYPVNNNLEDIGGLANLKDWLKKRSCCFSKQAQNYGLPLPRGILLVGVQGTGKSISAKAISKQWNIPLLRLDVGKIFGGLVGESEERMRKMIRIAEQSAPCVLWIDEIDKIFTRLTSNSDSGTSNRVLSSLLTWLSEKDSQVFVAATANNVLSLPSEMLRKGRFDEIFFLDLPNIKERYNIFEIHLKKMRPLTWRNYNIKYLSQRTDNFSGAEIKQLIVEAMYNAFYEQRDFSTYDVITSIENVIPLAVTDQSAVNILQEWAKLGKVRLASKSI</sequence>
<evidence type="ECO:0000256" key="1">
    <source>
        <dbReference type="ARBA" id="ARBA00004229"/>
    </source>
</evidence>
<keyword evidence="5" id="KW-0067">ATP-binding</keyword>
<dbReference type="CDD" id="cd19507">
    <property type="entry name" value="RecA-like_Ycf46-like"/>
    <property type="match status" value="1"/>
</dbReference>
<evidence type="ECO:0000256" key="4">
    <source>
        <dbReference type="ARBA" id="ARBA00022741"/>
    </source>
</evidence>
<proteinExistence type="inferred from homology"/>
<evidence type="ECO:0000256" key="7">
    <source>
        <dbReference type="ARBA" id="ARBA00040480"/>
    </source>
</evidence>